<proteinExistence type="predicted"/>
<gene>
    <name evidence="1" type="ORF">DPEC_G00327750</name>
</gene>
<comment type="caution">
    <text evidence="1">The sequence shown here is derived from an EMBL/GenBank/DDBJ whole genome shotgun (WGS) entry which is preliminary data.</text>
</comment>
<evidence type="ECO:0000313" key="2">
    <source>
        <dbReference type="Proteomes" id="UP001157502"/>
    </source>
</evidence>
<keyword evidence="2" id="KW-1185">Reference proteome</keyword>
<sequence>MTMRSTLFANAGFKLDTEKIDKSQVGTANVVNSITIKRESCDFVIDVHDGHSDIKTSGGELINKTKILDQNYVIRTPVAAGQNKAGRALVQGDSWESTGSLSSIRPMGGEGFQMKGKPFLSDSMDNRELVSNNSFKDDTADENTPGGVVNSSSIELGTGGKWRNVRKNPANTHTQATCLRQILLLQLDLIEQQQQQLQSKDKEIDELKADKETLLARIERMERRLQLTRKDPRDKRLFQPLEPWTPDKEDLWDLEMDDSPQTQTPRSLPFSRGGKGLKRKFCFLDSKNPKSRGGKGSKFTPPKSECGAGSPYQRELRSKETPEKMGFGRSASERDSHCPSKEDPELVAQMEELPFMATTDMYLCRWHQPPPSPQREPSPSPKKEEVVAIPSWRENSMEPLDEESSGDIPEMLDDSVFLKRHAKLELDEKRRKRWDIQRIREQRMFQRLQQRMNKKKGIQESEPEVSSFYPDTEDVESIVITPFLPVVAFGRPLPKLTRQCRGRESNTERPFIKMNFDLPWLDERSRCRVEVPKKHTPHRTCRK</sequence>
<protein>
    <submittedName>
        <fullName evidence="1">Uncharacterized protein</fullName>
    </submittedName>
</protein>
<name>A0ACC2F8G1_DALPE</name>
<dbReference type="Proteomes" id="UP001157502">
    <property type="component" value="Chromosome 32"/>
</dbReference>
<evidence type="ECO:0000313" key="1">
    <source>
        <dbReference type="EMBL" id="KAJ7987560.1"/>
    </source>
</evidence>
<dbReference type="EMBL" id="CM055759">
    <property type="protein sequence ID" value="KAJ7987560.1"/>
    <property type="molecule type" value="Genomic_DNA"/>
</dbReference>
<accession>A0ACC2F8G1</accession>
<reference evidence="1" key="1">
    <citation type="submission" date="2021-05" db="EMBL/GenBank/DDBJ databases">
        <authorList>
            <person name="Pan Q."/>
            <person name="Jouanno E."/>
            <person name="Zahm M."/>
            <person name="Klopp C."/>
            <person name="Cabau C."/>
            <person name="Louis A."/>
            <person name="Berthelot C."/>
            <person name="Parey E."/>
            <person name="Roest Crollius H."/>
            <person name="Montfort J."/>
            <person name="Robinson-Rechavi M."/>
            <person name="Bouchez O."/>
            <person name="Lampietro C."/>
            <person name="Lopez Roques C."/>
            <person name="Donnadieu C."/>
            <person name="Postlethwait J."/>
            <person name="Bobe J."/>
            <person name="Dillon D."/>
            <person name="Chandos A."/>
            <person name="von Hippel F."/>
            <person name="Guiguen Y."/>
        </authorList>
    </citation>
    <scope>NUCLEOTIDE SEQUENCE</scope>
    <source>
        <strain evidence="1">YG-Jan2019</strain>
    </source>
</reference>
<organism evidence="1 2">
    <name type="scientific">Dallia pectoralis</name>
    <name type="common">Alaska blackfish</name>
    <dbReference type="NCBI Taxonomy" id="75939"/>
    <lineage>
        <taxon>Eukaryota</taxon>
        <taxon>Metazoa</taxon>
        <taxon>Chordata</taxon>
        <taxon>Craniata</taxon>
        <taxon>Vertebrata</taxon>
        <taxon>Euteleostomi</taxon>
        <taxon>Actinopterygii</taxon>
        <taxon>Neopterygii</taxon>
        <taxon>Teleostei</taxon>
        <taxon>Protacanthopterygii</taxon>
        <taxon>Esociformes</taxon>
        <taxon>Umbridae</taxon>
        <taxon>Dallia</taxon>
    </lineage>
</organism>